<name>A0A429ZR55_9ENTE</name>
<sequence>MAKGLNITDFNRSNFDNPQNILLLEPNAVAGEFEPHTGLKMIRGTTDVNSFFESQGTKKDSSLKWIDFKDTHFLQQLTPMEIAELLYFGHVASQLHSPFFYKLQNNFVYFEKKDGMSKIFYRNLDNFYHLLATKLEMIVHERINEKKSFFKPAIAVAKLPPQMMKDLRTVFQEGVVLSSCYHERGSDTFEIPVYVVEDQMKNIEGRKYNKEDQIGTITYHISDSRWSVEQEEWELLPNLRQV</sequence>
<evidence type="ECO:0000313" key="2">
    <source>
        <dbReference type="Proteomes" id="UP000287239"/>
    </source>
</evidence>
<protein>
    <submittedName>
        <fullName evidence="1">Uncharacterized protein</fullName>
    </submittedName>
</protein>
<dbReference type="AlphaFoldDB" id="A0A429ZR55"/>
<reference evidence="1 2" key="1">
    <citation type="submission" date="2017-05" db="EMBL/GenBank/DDBJ databases">
        <title>Vagococcus spp. assemblies.</title>
        <authorList>
            <person name="Gulvik C.A."/>
        </authorList>
    </citation>
    <scope>NUCLEOTIDE SEQUENCE [LARGE SCALE GENOMIC DNA]</scope>
    <source>
        <strain evidence="1 2">NCFB 2777</strain>
    </source>
</reference>
<keyword evidence="2" id="KW-1185">Reference proteome</keyword>
<evidence type="ECO:0000313" key="1">
    <source>
        <dbReference type="EMBL" id="RST96129.1"/>
    </source>
</evidence>
<dbReference type="Proteomes" id="UP000287239">
    <property type="component" value="Unassembled WGS sequence"/>
</dbReference>
<proteinExistence type="predicted"/>
<dbReference type="EMBL" id="NGJU01000008">
    <property type="protein sequence ID" value="RST96129.1"/>
    <property type="molecule type" value="Genomic_DNA"/>
</dbReference>
<dbReference type="OrthoDB" id="8704087at2"/>
<organism evidence="1 2">
    <name type="scientific">Vagococcus salmoninarum</name>
    <dbReference type="NCBI Taxonomy" id="2739"/>
    <lineage>
        <taxon>Bacteria</taxon>
        <taxon>Bacillati</taxon>
        <taxon>Bacillota</taxon>
        <taxon>Bacilli</taxon>
        <taxon>Lactobacillales</taxon>
        <taxon>Enterococcaceae</taxon>
        <taxon>Vagococcus</taxon>
    </lineage>
</organism>
<comment type="caution">
    <text evidence="1">The sequence shown here is derived from an EMBL/GenBank/DDBJ whole genome shotgun (WGS) entry which is preliminary data.</text>
</comment>
<gene>
    <name evidence="1" type="ORF">CBF35_06685</name>
</gene>
<accession>A0A429ZR55</accession>